<dbReference type="PANTHER" id="PTHR11035:SF3">
    <property type="entry name" value="VERY-LONG-CHAIN (3R)-3-HYDROXYACYL-COA DEHYDRATASE"/>
    <property type="match status" value="1"/>
</dbReference>
<evidence type="ECO:0000256" key="4">
    <source>
        <dbReference type="ARBA" id="ARBA00013122"/>
    </source>
</evidence>
<evidence type="ECO:0000256" key="13">
    <source>
        <dbReference type="ARBA" id="ARBA00036671"/>
    </source>
</evidence>
<proteinExistence type="inferred from homology"/>
<dbReference type="GO" id="GO:0030148">
    <property type="term" value="P:sphingolipid biosynthetic process"/>
    <property type="evidence" value="ECO:0007669"/>
    <property type="project" value="TreeGrafter"/>
</dbReference>
<dbReference type="GO" id="GO:0005789">
    <property type="term" value="C:endoplasmic reticulum membrane"/>
    <property type="evidence" value="ECO:0007669"/>
    <property type="project" value="UniProtKB-SubCell"/>
</dbReference>
<keyword evidence="6 14" id="KW-0812">Transmembrane</keyword>
<evidence type="ECO:0000256" key="7">
    <source>
        <dbReference type="ARBA" id="ARBA00022832"/>
    </source>
</evidence>
<evidence type="ECO:0000256" key="1">
    <source>
        <dbReference type="ARBA" id="ARBA00004141"/>
    </source>
</evidence>
<keyword evidence="16" id="KW-1185">Reference proteome</keyword>
<evidence type="ECO:0000256" key="2">
    <source>
        <dbReference type="ARBA" id="ARBA00005194"/>
    </source>
</evidence>
<keyword evidence="7 14" id="KW-0276">Fatty acid metabolism</keyword>
<dbReference type="EMBL" id="CP034461">
    <property type="protein sequence ID" value="QBM90944.1"/>
    <property type="molecule type" value="Genomic_DNA"/>
</dbReference>
<comment type="pathway">
    <text evidence="2 14">Lipid metabolism; fatty acid biosynthesis.</text>
</comment>
<comment type="caution">
    <text evidence="14">Lacks conserved residue(s) required for the propagation of feature annotation.</text>
</comment>
<comment type="similarity">
    <text evidence="3 14">Belongs to the very long-chain fatty acids dehydratase HACD family.</text>
</comment>
<keyword evidence="8 14" id="KW-1133">Transmembrane helix</keyword>
<feature type="transmembrane region" description="Helical" evidence="14">
    <location>
        <begin position="135"/>
        <end position="152"/>
    </location>
</feature>
<dbReference type="Pfam" id="PF04387">
    <property type="entry name" value="PTPLA"/>
    <property type="match status" value="1"/>
</dbReference>
<keyword evidence="11 14" id="KW-0275">Fatty acid biosynthesis</keyword>
<evidence type="ECO:0000256" key="3">
    <source>
        <dbReference type="ARBA" id="ARBA00007811"/>
    </source>
</evidence>
<evidence type="ECO:0000256" key="11">
    <source>
        <dbReference type="ARBA" id="ARBA00023160"/>
    </source>
</evidence>
<comment type="catalytic activity">
    <reaction evidence="13 14">
        <text>a very-long-chain (3R)-3-hydroxyacyl-CoA = a very-long-chain (2E)-enoyl-CoA + H2O</text>
        <dbReference type="Rhea" id="RHEA:45812"/>
        <dbReference type="ChEBI" id="CHEBI:15377"/>
        <dbReference type="ChEBI" id="CHEBI:83728"/>
        <dbReference type="ChEBI" id="CHEBI:85440"/>
        <dbReference type="EC" id="4.2.1.134"/>
    </reaction>
</comment>
<comment type="subcellular location">
    <subcellularLocation>
        <location evidence="14">Endoplasmic reticulum membrane</location>
        <topology evidence="14">Multi-pass membrane protein</topology>
    </subcellularLocation>
    <subcellularLocation>
        <location evidence="1">Membrane</location>
        <topology evidence="1">Multi-pass membrane protein</topology>
    </subcellularLocation>
</comment>
<organism evidence="15 16">
    <name type="scientific">Metschnikowia aff. pulcherrima</name>
    <dbReference type="NCBI Taxonomy" id="2163413"/>
    <lineage>
        <taxon>Eukaryota</taxon>
        <taxon>Fungi</taxon>
        <taxon>Dikarya</taxon>
        <taxon>Ascomycota</taxon>
        <taxon>Saccharomycotina</taxon>
        <taxon>Pichiomycetes</taxon>
        <taxon>Metschnikowiaceae</taxon>
        <taxon>Metschnikowia</taxon>
    </lineage>
</organism>
<sequence>MSIKNAYLKAYNVSSALAWTAILLKDIFDRFPGQLYGTGEYNPFPHKLLTEVQTANAIVEIFHSVSGLVPSPLPSLLLQFFARLVITLGISYHVPYSPGNYSKAYSVLIVAWSITEIIRYSFYAAKQFGRMPRQLLWLRYLSFILLYPLGLMSEPVVVYKTLGHVSGAYYCFLAFGMCLYVPGFLFLYLYMWRQRAKYLTHRGK</sequence>
<keyword evidence="9 14" id="KW-0443">Lipid metabolism</keyword>
<keyword evidence="5 14" id="KW-0444">Lipid biosynthesis</keyword>
<dbReference type="GO" id="GO:0030497">
    <property type="term" value="P:fatty acid elongation"/>
    <property type="evidence" value="ECO:0007669"/>
    <property type="project" value="TreeGrafter"/>
</dbReference>
<name>A0A4P6XXV9_9ASCO</name>
<keyword evidence="10 14" id="KW-0472">Membrane</keyword>
<evidence type="ECO:0000256" key="5">
    <source>
        <dbReference type="ARBA" id="ARBA00022516"/>
    </source>
</evidence>
<evidence type="ECO:0000256" key="6">
    <source>
        <dbReference type="ARBA" id="ARBA00022692"/>
    </source>
</evidence>
<dbReference type="UniPathway" id="UPA00094"/>
<evidence type="ECO:0000256" key="12">
    <source>
        <dbReference type="ARBA" id="ARBA00023239"/>
    </source>
</evidence>
<evidence type="ECO:0000256" key="14">
    <source>
        <dbReference type="RuleBase" id="RU363109"/>
    </source>
</evidence>
<dbReference type="EC" id="4.2.1.134" evidence="4 14"/>
<evidence type="ECO:0000313" key="16">
    <source>
        <dbReference type="Proteomes" id="UP000292447"/>
    </source>
</evidence>
<gene>
    <name evidence="15" type="primary">MPUL0F05330</name>
    <name evidence="15" type="ORF">METSCH_F05330</name>
</gene>
<evidence type="ECO:0000256" key="10">
    <source>
        <dbReference type="ARBA" id="ARBA00023136"/>
    </source>
</evidence>
<dbReference type="AlphaFoldDB" id="A0A4P6XXV9"/>
<evidence type="ECO:0000256" key="8">
    <source>
        <dbReference type="ARBA" id="ARBA00022989"/>
    </source>
</evidence>
<keyword evidence="12 14" id="KW-0456">Lyase</keyword>
<accession>A0A4P6XXV9</accession>
<dbReference type="PANTHER" id="PTHR11035">
    <property type="entry name" value="VERY-LONG-CHAIN (3R)-3-HYDROXYACYL-COA DEHYDRATASE"/>
    <property type="match status" value="1"/>
</dbReference>
<reference evidence="16" key="1">
    <citation type="submission" date="2019-03" db="EMBL/GenBank/DDBJ databases">
        <title>Snf2 controls pulcherriminic acid biosynthesis and connects pigmentation and antifungal activity of the yeast Metschnikowia pulcherrima.</title>
        <authorList>
            <person name="Gore-Lloyd D."/>
            <person name="Sumann I."/>
            <person name="Brachmann A.O."/>
            <person name="Schneeberger K."/>
            <person name="Ortiz-Merino R.A."/>
            <person name="Moreno-Beltran M."/>
            <person name="Schlaefli M."/>
            <person name="Kirner P."/>
            <person name="Santos Kron A."/>
            <person name="Wolfe K.H."/>
            <person name="Piel J."/>
            <person name="Ahrens C.H."/>
            <person name="Henk D."/>
            <person name="Freimoser F.M."/>
        </authorList>
    </citation>
    <scope>NUCLEOTIDE SEQUENCE [LARGE SCALE GENOMIC DNA]</scope>
    <source>
        <strain evidence="16">APC 1.2</strain>
    </source>
</reference>
<evidence type="ECO:0000256" key="9">
    <source>
        <dbReference type="ARBA" id="ARBA00023098"/>
    </source>
</evidence>
<protein>
    <recommendedName>
        <fullName evidence="4 14">Very-long-chain (3R)-3-hydroxyacyl-CoA dehydratase</fullName>
        <ecNumber evidence="4 14">4.2.1.134</ecNumber>
    </recommendedName>
</protein>
<feature type="transmembrane region" description="Helical" evidence="14">
    <location>
        <begin position="104"/>
        <end position="123"/>
    </location>
</feature>
<comment type="function">
    <text evidence="14">Catalyzes the third of the four reactions of the long-chain fatty acids elongation cycle. This endoplasmic reticulum-bound enzymatic process, allows the addition of two carbons to the chain of long- and very long-chain fatty acids/VLCFAs per cycle. This enzyme catalyzes the dehydration of the 3-hydroxyacyl-CoA intermediate into trans-2,3-enoyl-CoA, within each cycle of fatty acid elongation. Thereby, it participates to the production of VLCFAs of different chain lengths that are involved in multiple biological processes as precursors of membrane lipids and lipid mediators.</text>
</comment>
<keyword evidence="14" id="KW-0256">Endoplasmic reticulum</keyword>
<dbReference type="STRING" id="2163413.A0A4P6XXV9"/>
<dbReference type="InterPro" id="IPR007482">
    <property type="entry name" value="Tyr_Pase-like_PTPLA"/>
</dbReference>
<feature type="transmembrane region" description="Helical" evidence="14">
    <location>
        <begin position="73"/>
        <end position="92"/>
    </location>
</feature>
<dbReference type="Proteomes" id="UP000292447">
    <property type="component" value="Chromosome VI"/>
</dbReference>
<dbReference type="GO" id="GO:0042761">
    <property type="term" value="P:very long-chain fatty acid biosynthetic process"/>
    <property type="evidence" value="ECO:0007669"/>
    <property type="project" value="TreeGrafter"/>
</dbReference>
<feature type="transmembrane region" description="Helical" evidence="14">
    <location>
        <begin position="167"/>
        <end position="192"/>
    </location>
</feature>
<dbReference type="GO" id="GO:0102158">
    <property type="term" value="F:very-long-chain (3R)-3-hydroxyacyl-CoA dehydratase activity"/>
    <property type="evidence" value="ECO:0007669"/>
    <property type="project" value="UniProtKB-EC"/>
</dbReference>
<evidence type="ECO:0000313" key="15">
    <source>
        <dbReference type="EMBL" id="QBM90944.1"/>
    </source>
</evidence>